<accession>A0A6G5AHH1</accession>
<dbReference type="EMBL" id="GIKN01007755">
    <property type="protein sequence ID" value="NIE50028.1"/>
    <property type="molecule type" value="Transcribed_RNA"/>
</dbReference>
<keyword evidence="2" id="KW-0812">Transmembrane</keyword>
<keyword evidence="2" id="KW-1133">Transmembrane helix</keyword>
<feature type="compositionally biased region" description="Low complexity" evidence="1">
    <location>
        <begin position="38"/>
        <end position="48"/>
    </location>
</feature>
<proteinExistence type="predicted"/>
<reference evidence="3" key="1">
    <citation type="submission" date="2020-03" db="EMBL/GenBank/DDBJ databases">
        <title>A transcriptome and proteome of the tick Rhipicephalus microplus shaped by the genetic composition of its hosts and developmental stage.</title>
        <authorList>
            <person name="Garcia G.R."/>
            <person name="Ribeiro J.M.C."/>
            <person name="Maruyama S.R."/>
            <person name="Gardinasse L.G."/>
            <person name="Nelson K."/>
            <person name="Ferreira B.R."/>
            <person name="Andrade T.G."/>
            <person name="Santos I.K.F.M."/>
        </authorList>
    </citation>
    <scope>NUCLEOTIDE SEQUENCE</scope>
    <source>
        <strain evidence="3">NSGR</strain>
        <tissue evidence="3">Salivary glands</tissue>
    </source>
</reference>
<evidence type="ECO:0000256" key="2">
    <source>
        <dbReference type="SAM" id="Phobius"/>
    </source>
</evidence>
<evidence type="ECO:0000256" key="1">
    <source>
        <dbReference type="SAM" id="MobiDB-lite"/>
    </source>
</evidence>
<protein>
    <submittedName>
        <fullName evidence="3">Uncharacterized protein</fullName>
    </submittedName>
</protein>
<feature type="region of interest" description="Disordered" evidence="1">
    <location>
        <begin position="1"/>
        <end position="50"/>
    </location>
</feature>
<evidence type="ECO:0000313" key="3">
    <source>
        <dbReference type="EMBL" id="NIE50028.1"/>
    </source>
</evidence>
<feature type="compositionally biased region" description="Basic and acidic residues" evidence="1">
    <location>
        <begin position="1"/>
        <end position="13"/>
    </location>
</feature>
<organism evidence="3">
    <name type="scientific">Rhipicephalus microplus</name>
    <name type="common">Cattle tick</name>
    <name type="synonym">Boophilus microplus</name>
    <dbReference type="NCBI Taxonomy" id="6941"/>
    <lineage>
        <taxon>Eukaryota</taxon>
        <taxon>Metazoa</taxon>
        <taxon>Ecdysozoa</taxon>
        <taxon>Arthropoda</taxon>
        <taxon>Chelicerata</taxon>
        <taxon>Arachnida</taxon>
        <taxon>Acari</taxon>
        <taxon>Parasitiformes</taxon>
        <taxon>Ixodida</taxon>
        <taxon>Ixodoidea</taxon>
        <taxon>Ixodidae</taxon>
        <taxon>Rhipicephalinae</taxon>
        <taxon>Rhipicephalus</taxon>
        <taxon>Boophilus</taxon>
    </lineage>
</organism>
<sequence>MTRREQYVHEVGKRTTATRQSQHNGKHFLGQATPEEIATPTSPSASSPLKPRRSWYSLELKPVTRGTQKHASIHKELLQTCPLNKLESMRCCNGVYIYFCNSLNTSTHIARSFSKIVYVQNAHRAPLVTRGTHMQCRTRRHFLSIFFFIDTIMTVWRCIPILPWLQTPRRLQFQNRDEQHCTISTVGHVAESVWGGKCC</sequence>
<feature type="transmembrane region" description="Helical" evidence="2">
    <location>
        <begin position="142"/>
        <end position="165"/>
    </location>
</feature>
<dbReference type="AlphaFoldDB" id="A0A6G5AHH1"/>
<name>A0A6G5AHH1_RHIMP</name>
<keyword evidence="2" id="KW-0472">Membrane</keyword>